<dbReference type="EMBL" id="BSXS01007126">
    <property type="protein sequence ID" value="GME87460.1"/>
    <property type="molecule type" value="Genomic_DNA"/>
</dbReference>
<dbReference type="Proteomes" id="UP001165064">
    <property type="component" value="Unassembled WGS sequence"/>
</dbReference>
<reference evidence="1" key="1">
    <citation type="submission" date="2023-04" db="EMBL/GenBank/DDBJ databases">
        <title>Ambrosiozyma monospora NBRC 10751.</title>
        <authorList>
            <person name="Ichikawa N."/>
            <person name="Sato H."/>
            <person name="Tonouchi N."/>
        </authorList>
    </citation>
    <scope>NUCLEOTIDE SEQUENCE</scope>
    <source>
        <strain evidence="1">NBRC 10751</strain>
    </source>
</reference>
<organism evidence="1 2">
    <name type="scientific">Ambrosiozyma monospora</name>
    <name type="common">Yeast</name>
    <name type="synonym">Endomycopsis monosporus</name>
    <dbReference type="NCBI Taxonomy" id="43982"/>
    <lineage>
        <taxon>Eukaryota</taxon>
        <taxon>Fungi</taxon>
        <taxon>Dikarya</taxon>
        <taxon>Ascomycota</taxon>
        <taxon>Saccharomycotina</taxon>
        <taxon>Pichiomycetes</taxon>
        <taxon>Pichiales</taxon>
        <taxon>Pichiaceae</taxon>
        <taxon>Ambrosiozyma</taxon>
    </lineage>
</organism>
<evidence type="ECO:0000313" key="1">
    <source>
        <dbReference type="EMBL" id="GME87460.1"/>
    </source>
</evidence>
<protein>
    <submittedName>
        <fullName evidence="1">Unnamed protein product</fullName>
    </submittedName>
</protein>
<proteinExistence type="predicted"/>
<comment type="caution">
    <text evidence="1">The sequence shown here is derived from an EMBL/GenBank/DDBJ whole genome shotgun (WGS) entry which is preliminary data.</text>
</comment>
<name>A0ACB5TFK9_AMBMO</name>
<gene>
    <name evidence="1" type="ORF">Amon02_000819900</name>
</gene>
<sequence length="392" mass="44229">MQGDCLLLLADATGSPDVGDYERLLVKTKTTARTELILIHPERYVEPGLTNKWLKNRIWVHSHHHVQMQIQRVGSAVTPADTMPTKLSSASIFKSSNFFGSKTNIAGHHHREMISNKINKMKTTVNDIMKNNEFLQLLKQTKDAFKSRKYYQSMQVHKDDFMRLARILTGQSIGLVLGGGGARGIAHVGVIKALEDQGIPVDMVGGTSIGAFVGGLYAKDYDFVPVFGRAKTFAGRMASIWRSLLDLTIPLTSYITGHEFNRGIWKAFGESRIEDFWIKYYTNSTNITEYLMEVHSSGYAWRYIRASMSLASLLPPITDNGSMLLDGGYIDNLTVQEMKRRGAKVILACDVGAPEELPIPMFQRWLISKLVWLMSHLLMLWIRQRLLMVAFI</sequence>
<accession>A0ACB5TFK9</accession>
<keyword evidence="2" id="KW-1185">Reference proteome</keyword>
<evidence type="ECO:0000313" key="2">
    <source>
        <dbReference type="Proteomes" id="UP001165064"/>
    </source>
</evidence>